<protein>
    <submittedName>
        <fullName evidence="1">Uncharacterized protein</fullName>
    </submittedName>
</protein>
<dbReference type="EMBL" id="CM010715">
    <property type="protein sequence ID" value="RZC47389.1"/>
    <property type="molecule type" value="Genomic_DNA"/>
</dbReference>
<sequence length="92" mass="10794">MLHRGTVARTNYYLGYSGAANCELESPELSHCWHPRVMILLFEYDLKCVQLMRKEKYEKGGRRRPLANLIKISRKKRKKMEKGDFNFLVSGS</sequence>
<evidence type="ECO:0000313" key="2">
    <source>
        <dbReference type="Proteomes" id="UP000316621"/>
    </source>
</evidence>
<dbReference type="Proteomes" id="UP000316621">
    <property type="component" value="Chromosome 1"/>
</dbReference>
<keyword evidence="2" id="KW-1185">Reference proteome</keyword>
<accession>A0A4Y7IIW5</accession>
<dbReference type="AlphaFoldDB" id="A0A4Y7IIW5"/>
<organism evidence="1 2">
    <name type="scientific">Papaver somniferum</name>
    <name type="common">Opium poppy</name>
    <dbReference type="NCBI Taxonomy" id="3469"/>
    <lineage>
        <taxon>Eukaryota</taxon>
        <taxon>Viridiplantae</taxon>
        <taxon>Streptophyta</taxon>
        <taxon>Embryophyta</taxon>
        <taxon>Tracheophyta</taxon>
        <taxon>Spermatophyta</taxon>
        <taxon>Magnoliopsida</taxon>
        <taxon>Ranunculales</taxon>
        <taxon>Papaveraceae</taxon>
        <taxon>Papaveroideae</taxon>
        <taxon>Papaver</taxon>
    </lineage>
</organism>
<evidence type="ECO:0000313" key="1">
    <source>
        <dbReference type="EMBL" id="RZC47389.1"/>
    </source>
</evidence>
<dbReference type="Gramene" id="RZC47389">
    <property type="protein sequence ID" value="RZC47389"/>
    <property type="gene ID" value="C5167_040335"/>
</dbReference>
<gene>
    <name evidence="1" type="ORF">C5167_040335</name>
</gene>
<proteinExistence type="predicted"/>
<reference evidence="1 2" key="1">
    <citation type="journal article" date="2018" name="Science">
        <title>The opium poppy genome and morphinan production.</title>
        <authorList>
            <person name="Guo L."/>
            <person name="Winzer T."/>
            <person name="Yang X."/>
            <person name="Li Y."/>
            <person name="Ning Z."/>
            <person name="He Z."/>
            <person name="Teodor R."/>
            <person name="Lu Y."/>
            <person name="Bowser T.A."/>
            <person name="Graham I.A."/>
            <person name="Ye K."/>
        </authorList>
    </citation>
    <scope>NUCLEOTIDE SEQUENCE [LARGE SCALE GENOMIC DNA]</scope>
    <source>
        <strain evidence="2">cv. HN1</strain>
        <tissue evidence="1">Leaves</tissue>
    </source>
</reference>
<name>A0A4Y7IIW5_PAPSO</name>